<gene>
    <name evidence="1" type="ORF">GOP47_0015877</name>
</gene>
<comment type="caution">
    <text evidence="1">The sequence shown here is derived from an EMBL/GenBank/DDBJ whole genome shotgun (WGS) entry which is preliminary data.</text>
</comment>
<organism evidence="1 2">
    <name type="scientific">Adiantum capillus-veneris</name>
    <name type="common">Maidenhair fern</name>
    <dbReference type="NCBI Taxonomy" id="13818"/>
    <lineage>
        <taxon>Eukaryota</taxon>
        <taxon>Viridiplantae</taxon>
        <taxon>Streptophyta</taxon>
        <taxon>Embryophyta</taxon>
        <taxon>Tracheophyta</taxon>
        <taxon>Polypodiopsida</taxon>
        <taxon>Polypodiidae</taxon>
        <taxon>Polypodiales</taxon>
        <taxon>Pteridineae</taxon>
        <taxon>Pteridaceae</taxon>
        <taxon>Vittarioideae</taxon>
        <taxon>Adiantum</taxon>
    </lineage>
</organism>
<dbReference type="EMBL" id="JABFUD020000015">
    <property type="protein sequence ID" value="KAI5069576.1"/>
    <property type="molecule type" value="Genomic_DNA"/>
</dbReference>
<evidence type="ECO:0000313" key="2">
    <source>
        <dbReference type="Proteomes" id="UP000886520"/>
    </source>
</evidence>
<proteinExistence type="predicted"/>
<dbReference type="Proteomes" id="UP000886520">
    <property type="component" value="Chromosome 15"/>
</dbReference>
<sequence>MMVINATGLEFIVKVKLQAPETEVDSDIECVIAMVDELGITIEMAGTIKQRVLPAVIASRHSAIAEALEILLSPTAVAKD</sequence>
<accession>A0A9D4UKJ8</accession>
<evidence type="ECO:0000313" key="1">
    <source>
        <dbReference type="EMBL" id="KAI5069576.1"/>
    </source>
</evidence>
<dbReference type="AlphaFoldDB" id="A0A9D4UKJ8"/>
<name>A0A9D4UKJ8_ADICA</name>
<protein>
    <submittedName>
        <fullName evidence="1">Uncharacterized protein</fullName>
    </submittedName>
</protein>
<keyword evidence="2" id="KW-1185">Reference proteome</keyword>
<reference evidence="1" key="1">
    <citation type="submission" date="2021-01" db="EMBL/GenBank/DDBJ databases">
        <title>Adiantum capillus-veneris genome.</title>
        <authorList>
            <person name="Fang Y."/>
            <person name="Liao Q."/>
        </authorList>
    </citation>
    <scope>NUCLEOTIDE SEQUENCE</scope>
    <source>
        <strain evidence="1">H3</strain>
        <tissue evidence="1">Leaf</tissue>
    </source>
</reference>